<evidence type="ECO:0000256" key="2">
    <source>
        <dbReference type="ARBA" id="ARBA00022448"/>
    </source>
</evidence>
<proteinExistence type="predicted"/>
<keyword evidence="3 7" id="KW-0812">Transmembrane</keyword>
<dbReference type="NCBIfam" id="NF037982">
    <property type="entry name" value="Nramp_1"/>
    <property type="match status" value="1"/>
</dbReference>
<reference evidence="8 9" key="1">
    <citation type="submission" date="2020-02" db="EMBL/GenBank/DDBJ databases">
        <title>Balneolaceae bacterium YR4-1, complete genome.</title>
        <authorList>
            <person name="Li Y."/>
            <person name="Wu S."/>
        </authorList>
    </citation>
    <scope>NUCLEOTIDE SEQUENCE [LARGE SCALE GENOMIC DNA]</scope>
    <source>
        <strain evidence="8 9">YR4-1</strain>
    </source>
</reference>
<keyword evidence="4" id="KW-0769">Symport</keyword>
<dbReference type="GO" id="GO:0015293">
    <property type="term" value="F:symporter activity"/>
    <property type="evidence" value="ECO:0007669"/>
    <property type="project" value="UniProtKB-KW"/>
</dbReference>
<evidence type="ECO:0000256" key="3">
    <source>
        <dbReference type="ARBA" id="ARBA00022692"/>
    </source>
</evidence>
<evidence type="ECO:0000256" key="7">
    <source>
        <dbReference type="SAM" id="Phobius"/>
    </source>
</evidence>
<feature type="transmembrane region" description="Helical" evidence="7">
    <location>
        <begin position="43"/>
        <end position="60"/>
    </location>
</feature>
<dbReference type="GO" id="GO:0005384">
    <property type="term" value="F:manganese ion transmembrane transporter activity"/>
    <property type="evidence" value="ECO:0007669"/>
    <property type="project" value="TreeGrafter"/>
</dbReference>
<comment type="caution">
    <text evidence="8">The sequence shown here is derived from an EMBL/GenBank/DDBJ whole genome shotgun (WGS) entry which is preliminary data.</text>
</comment>
<dbReference type="Pfam" id="PF01566">
    <property type="entry name" value="Nramp"/>
    <property type="match status" value="1"/>
</dbReference>
<organism evidence="8 9">
    <name type="scientific">Halalkalibaculum roseum</name>
    <dbReference type="NCBI Taxonomy" id="2709311"/>
    <lineage>
        <taxon>Bacteria</taxon>
        <taxon>Pseudomonadati</taxon>
        <taxon>Balneolota</taxon>
        <taxon>Balneolia</taxon>
        <taxon>Balneolales</taxon>
        <taxon>Balneolaceae</taxon>
        <taxon>Halalkalibaculum</taxon>
    </lineage>
</organism>
<dbReference type="Proteomes" id="UP000473278">
    <property type="component" value="Unassembled WGS sequence"/>
</dbReference>
<dbReference type="InterPro" id="IPR001046">
    <property type="entry name" value="NRAMP_fam"/>
</dbReference>
<dbReference type="GO" id="GO:0005886">
    <property type="term" value="C:plasma membrane"/>
    <property type="evidence" value="ECO:0007669"/>
    <property type="project" value="TreeGrafter"/>
</dbReference>
<keyword evidence="2" id="KW-0813">Transport</keyword>
<evidence type="ECO:0000256" key="6">
    <source>
        <dbReference type="ARBA" id="ARBA00023136"/>
    </source>
</evidence>
<dbReference type="RefSeq" id="WP_165143613.1">
    <property type="nucleotide sequence ID" value="NZ_JAALLT010000004.1"/>
</dbReference>
<keyword evidence="6 7" id="KW-0472">Membrane</keyword>
<dbReference type="PANTHER" id="PTHR11706:SF33">
    <property type="entry name" value="NATURAL RESISTANCE-ASSOCIATED MACROPHAGE PROTEIN 2"/>
    <property type="match status" value="1"/>
</dbReference>
<dbReference type="GO" id="GO:0034755">
    <property type="term" value="P:iron ion transmembrane transport"/>
    <property type="evidence" value="ECO:0007669"/>
    <property type="project" value="TreeGrafter"/>
</dbReference>
<feature type="transmembrane region" description="Helical" evidence="7">
    <location>
        <begin position="290"/>
        <end position="315"/>
    </location>
</feature>
<dbReference type="Gene3D" id="1.20.1740.10">
    <property type="entry name" value="Amino acid/polyamine transporter I"/>
    <property type="match status" value="1"/>
</dbReference>
<feature type="transmembrane region" description="Helical" evidence="7">
    <location>
        <begin position="195"/>
        <end position="220"/>
    </location>
</feature>
<comment type="subcellular location">
    <subcellularLocation>
        <location evidence="1">Membrane</location>
        <topology evidence="1">Multi-pass membrane protein</topology>
    </subcellularLocation>
</comment>
<feature type="transmembrane region" description="Helical" evidence="7">
    <location>
        <begin position="363"/>
        <end position="384"/>
    </location>
</feature>
<evidence type="ECO:0000313" key="9">
    <source>
        <dbReference type="Proteomes" id="UP000473278"/>
    </source>
</evidence>
<feature type="transmembrane region" description="Helical" evidence="7">
    <location>
        <begin position="336"/>
        <end position="357"/>
    </location>
</feature>
<keyword evidence="9" id="KW-1185">Reference proteome</keyword>
<protein>
    <submittedName>
        <fullName evidence="8">Divalent metal cation transporter</fullName>
    </submittedName>
</protein>
<keyword evidence="5 7" id="KW-1133">Transmembrane helix</keyword>
<evidence type="ECO:0000313" key="8">
    <source>
        <dbReference type="EMBL" id="NGP77918.1"/>
    </source>
</evidence>
<feature type="transmembrane region" description="Helical" evidence="7">
    <location>
        <begin position="241"/>
        <end position="262"/>
    </location>
</feature>
<evidence type="ECO:0000256" key="1">
    <source>
        <dbReference type="ARBA" id="ARBA00004141"/>
    </source>
</evidence>
<sequence length="428" mass="46621">MHSSEEAEKSHSWDGIKQSLGPGLLMAAAAIGVSHLVQSTRAGATFGFAMVWAVVLANIFKYPFLEYGPRYAIATGESMIEGYKRLGKWAIGIFIVFTIGTMFAVQAAVTVVTASLAAELTGIALSPLAWSAIILAICILLLLSGQYSALDGAIKLIMVVLAVSTVIAVGAALLQGEQHAMPANLTPSIWNVAGVSFLIALMGWMPIPIDAAAWHSLWSLERVKQTKYQPKLRESLIDFNIGYIGAAVLALGFLFLGALVMFGSGEEYASSGTVFSSQLISLYTSSLGQWAYPVIIICAFTTMFSTTLTVTDAYPRVSRRMLEVMIPNSFSTKDDILLYRSLLIVISLLSLGVLYFMGDRFTLMVDLATTLSFLTAPVLAYINYKLVTADHMPEHCVPKPWLRWLSRGGLVFLTGFALLYIYWQLQYG</sequence>
<name>A0A6M1SZT8_9BACT</name>
<evidence type="ECO:0000256" key="5">
    <source>
        <dbReference type="ARBA" id="ARBA00022989"/>
    </source>
</evidence>
<dbReference type="GO" id="GO:0015086">
    <property type="term" value="F:cadmium ion transmembrane transporter activity"/>
    <property type="evidence" value="ECO:0007669"/>
    <property type="project" value="TreeGrafter"/>
</dbReference>
<gene>
    <name evidence="8" type="ORF">G3570_14815</name>
</gene>
<evidence type="ECO:0000256" key="4">
    <source>
        <dbReference type="ARBA" id="ARBA00022847"/>
    </source>
</evidence>
<feature type="transmembrane region" description="Helical" evidence="7">
    <location>
        <begin position="89"/>
        <end position="117"/>
    </location>
</feature>
<accession>A0A6M1SZT8</accession>
<dbReference type="AlphaFoldDB" id="A0A6M1SZT8"/>
<feature type="transmembrane region" description="Helical" evidence="7">
    <location>
        <begin position="20"/>
        <end position="37"/>
    </location>
</feature>
<dbReference type="PANTHER" id="PTHR11706">
    <property type="entry name" value="SOLUTE CARRIER PROTEIN FAMILY 11 MEMBER"/>
    <property type="match status" value="1"/>
</dbReference>
<feature type="transmembrane region" description="Helical" evidence="7">
    <location>
        <begin position="123"/>
        <end position="144"/>
    </location>
</feature>
<dbReference type="EMBL" id="JAALLT010000004">
    <property type="protein sequence ID" value="NGP77918.1"/>
    <property type="molecule type" value="Genomic_DNA"/>
</dbReference>
<feature type="transmembrane region" description="Helical" evidence="7">
    <location>
        <begin position="156"/>
        <end position="175"/>
    </location>
</feature>
<feature type="transmembrane region" description="Helical" evidence="7">
    <location>
        <begin position="404"/>
        <end position="423"/>
    </location>
</feature>